<dbReference type="Proteomes" id="UP000005220">
    <property type="component" value="Chromosome 3"/>
</dbReference>
<dbReference type="EMBL" id="HE650823">
    <property type="protein sequence ID" value="CCF57425.1"/>
    <property type="molecule type" value="Genomic_DNA"/>
</dbReference>
<dbReference type="GO" id="GO:0030479">
    <property type="term" value="C:actin cortical patch"/>
    <property type="evidence" value="ECO:0007669"/>
    <property type="project" value="EnsemblFungi"/>
</dbReference>
<dbReference type="SUPFAM" id="SSF48350">
    <property type="entry name" value="GTPase activation domain, GAP"/>
    <property type="match status" value="1"/>
</dbReference>
<dbReference type="GO" id="GO:0007165">
    <property type="term" value="P:signal transduction"/>
    <property type="evidence" value="ECO:0007669"/>
    <property type="project" value="InterPro"/>
</dbReference>
<dbReference type="InterPro" id="IPR008936">
    <property type="entry name" value="Rho_GTPase_activation_prot"/>
</dbReference>
<evidence type="ECO:0000313" key="7">
    <source>
        <dbReference type="Proteomes" id="UP000005220"/>
    </source>
</evidence>
<evidence type="ECO:0000259" key="5">
    <source>
        <dbReference type="PROSITE" id="PS51741"/>
    </source>
</evidence>
<dbReference type="InParanoid" id="H2ASS5"/>
<sequence length="663" mass="75559">MTPSAETTIMKPNSSNDTADIVHRHGNLELLNKPEIKKIMDSDVAINALLSRLKTSLLTCEEFTKFLRKKYLYEDEHTQELSKQYKHFFMSSSGSSLKRMIHDILEYDGKLAHVKQSYIRALQKMYDEISALLLTITKMRKTLKENSRRLEKDVSDAIHSAEKAQSRYNSLCQDWDKLRMSDPTKTKLTLRGSKTTREQEEELLRKIDIADLEYKQKVDHSNSLRNTFITKERPRIVLELKDLILELDTAMAIQVQKYTIWTENLVLNSGVTISPFDKSSRSMKQVASSVTTEKDLYNFLNKYNHSGKNSLLVNRNLIPVDYKKHPSMNKNTNVNTTNKPLKYAVDPSRNSIPKRTISTHNESPFISNSTSFTNPSQQGRNVSFTPSLDTTASSNFAPLNRSTTDGKDIRNTGADTSSFQSLDPGKQVARIPTSSTALTEDSDRPISHVQTNTTMPPGTQTNFKTFGVPLESLIEYEQDMVPAIVRQCIYVIDQYGLELEGIYRKSANVLDVSRLKEEIDKDPANVSMILPPKNYSDSDIYLVASLLKAFFASLSEPLLPNDMSPDIMTCIAIEDLQTRKNYMHGLIYKLPDAQYWTLRSLLFHLKRILSHEEQNRMNLKSVCIIWGPTIIPPNQDDINDVNYQIKAMEVLIDAADQAFEPEK</sequence>
<feature type="compositionally biased region" description="Low complexity" evidence="3">
    <location>
        <begin position="329"/>
        <end position="339"/>
    </location>
</feature>
<proteinExistence type="predicted"/>
<feature type="compositionally biased region" description="Polar residues" evidence="3">
    <location>
        <begin position="448"/>
        <end position="460"/>
    </location>
</feature>
<accession>H2ASS5</accession>
<dbReference type="InterPro" id="IPR027267">
    <property type="entry name" value="AH/BAR_dom_sf"/>
</dbReference>
<dbReference type="SMART" id="SM00324">
    <property type="entry name" value="RhoGAP"/>
    <property type="match status" value="1"/>
</dbReference>
<dbReference type="GeneID" id="13885344"/>
<dbReference type="GO" id="GO:0010447">
    <property type="term" value="P:response to acidic pH"/>
    <property type="evidence" value="ECO:0007669"/>
    <property type="project" value="EnsemblFungi"/>
</dbReference>
<dbReference type="SMART" id="SM00055">
    <property type="entry name" value="FCH"/>
    <property type="match status" value="1"/>
</dbReference>
<dbReference type="eggNOG" id="KOG1450">
    <property type="taxonomic scope" value="Eukaryota"/>
</dbReference>
<dbReference type="FunCoup" id="H2ASS5">
    <property type="interactions" value="181"/>
</dbReference>
<dbReference type="GO" id="GO:0010314">
    <property type="term" value="F:phosphatidylinositol-5-phosphate binding"/>
    <property type="evidence" value="ECO:0007669"/>
    <property type="project" value="EnsemblFungi"/>
</dbReference>
<dbReference type="KEGG" id="kaf:KAFR_0C04350"/>
<dbReference type="GO" id="GO:0005933">
    <property type="term" value="C:cellular bud"/>
    <property type="evidence" value="ECO:0007669"/>
    <property type="project" value="EnsemblFungi"/>
</dbReference>
<dbReference type="GO" id="GO:0070273">
    <property type="term" value="F:phosphatidylinositol-4-phosphate binding"/>
    <property type="evidence" value="ECO:0007669"/>
    <property type="project" value="EnsemblFungi"/>
</dbReference>
<dbReference type="Gene3D" id="1.20.1270.60">
    <property type="entry name" value="Arfaptin homology (AH) domain/BAR domain"/>
    <property type="match status" value="1"/>
</dbReference>
<protein>
    <recommendedName>
        <fullName evidence="8">Rho-GAP domain-containing protein</fullName>
    </recommendedName>
</protein>
<dbReference type="PROSITE" id="PS51741">
    <property type="entry name" value="F_BAR"/>
    <property type="match status" value="1"/>
</dbReference>
<feature type="compositionally biased region" description="Polar residues" evidence="3">
    <location>
        <begin position="348"/>
        <end position="403"/>
    </location>
</feature>
<evidence type="ECO:0000256" key="2">
    <source>
        <dbReference type="PROSITE-ProRule" id="PRU01077"/>
    </source>
</evidence>
<dbReference type="InterPro" id="IPR050729">
    <property type="entry name" value="Rho-GAP"/>
</dbReference>
<evidence type="ECO:0000256" key="1">
    <source>
        <dbReference type="ARBA" id="ARBA00022468"/>
    </source>
</evidence>
<feature type="region of interest" description="Disordered" evidence="3">
    <location>
        <begin position="323"/>
        <end position="460"/>
    </location>
</feature>
<dbReference type="Pfam" id="PF00611">
    <property type="entry name" value="FCH"/>
    <property type="match status" value="1"/>
</dbReference>
<dbReference type="GO" id="GO:0032266">
    <property type="term" value="F:phosphatidylinositol-3-phosphate binding"/>
    <property type="evidence" value="ECO:0007669"/>
    <property type="project" value="EnsemblFungi"/>
</dbReference>
<evidence type="ECO:0008006" key="8">
    <source>
        <dbReference type="Google" id="ProtNLM"/>
    </source>
</evidence>
<dbReference type="PANTHER" id="PTHR23176:SF128">
    <property type="entry name" value="RHO GTPASE-ACTIVATING PROTEIN RGD1"/>
    <property type="match status" value="1"/>
</dbReference>
<gene>
    <name evidence="6" type="primary">KAFR0C04350</name>
    <name evidence="6" type="ORF">KAFR_0C04350</name>
</gene>
<organism evidence="6 7">
    <name type="scientific">Kazachstania africana (strain ATCC 22294 / BCRC 22015 / CBS 2517 / CECT 1963 / NBRC 1671 / NRRL Y-8276)</name>
    <name type="common">Yeast</name>
    <name type="synonym">Kluyveromyces africanus</name>
    <dbReference type="NCBI Taxonomy" id="1071382"/>
    <lineage>
        <taxon>Eukaryota</taxon>
        <taxon>Fungi</taxon>
        <taxon>Dikarya</taxon>
        <taxon>Ascomycota</taxon>
        <taxon>Saccharomycotina</taxon>
        <taxon>Saccharomycetes</taxon>
        <taxon>Saccharomycetales</taxon>
        <taxon>Saccharomycetaceae</taxon>
        <taxon>Kazachstania</taxon>
    </lineage>
</organism>
<dbReference type="SUPFAM" id="SSF103657">
    <property type="entry name" value="BAR/IMD domain-like"/>
    <property type="match status" value="1"/>
</dbReference>
<feature type="domain" description="F-BAR" evidence="5">
    <location>
        <begin position="34"/>
        <end position="295"/>
    </location>
</feature>
<dbReference type="FunFam" id="1.20.1270.60:FF:000063">
    <property type="entry name" value="Rho GTPase activator"/>
    <property type="match status" value="1"/>
</dbReference>
<keyword evidence="7" id="KW-1185">Reference proteome</keyword>
<evidence type="ECO:0000259" key="4">
    <source>
        <dbReference type="PROSITE" id="PS50238"/>
    </source>
</evidence>
<dbReference type="GO" id="GO:0080025">
    <property type="term" value="F:phosphatidylinositol-3,5-bisphosphate binding"/>
    <property type="evidence" value="ECO:0007669"/>
    <property type="project" value="EnsemblFungi"/>
</dbReference>
<dbReference type="InterPro" id="IPR000198">
    <property type="entry name" value="RhoGAP_dom"/>
</dbReference>
<dbReference type="InterPro" id="IPR031160">
    <property type="entry name" value="F_BAR_dom"/>
</dbReference>
<dbReference type="GO" id="GO:0005546">
    <property type="term" value="F:phosphatidylinositol-4,5-bisphosphate binding"/>
    <property type="evidence" value="ECO:0007669"/>
    <property type="project" value="EnsemblFungi"/>
</dbReference>
<dbReference type="AlphaFoldDB" id="H2ASS5"/>
<dbReference type="GO" id="GO:0030036">
    <property type="term" value="P:actin cytoskeleton organization"/>
    <property type="evidence" value="ECO:0007669"/>
    <property type="project" value="EnsemblFungi"/>
</dbReference>
<dbReference type="PANTHER" id="PTHR23176">
    <property type="entry name" value="RHO/RAC/CDC GTPASE-ACTIVATING PROTEIN"/>
    <property type="match status" value="1"/>
</dbReference>
<dbReference type="GO" id="GO:0006970">
    <property type="term" value="P:response to osmotic stress"/>
    <property type="evidence" value="ECO:0007669"/>
    <property type="project" value="EnsemblFungi"/>
</dbReference>
<name>H2ASS5_KAZAF</name>
<dbReference type="InterPro" id="IPR001060">
    <property type="entry name" value="FCH_dom"/>
</dbReference>
<dbReference type="RefSeq" id="XP_003956560.1">
    <property type="nucleotide sequence ID" value="XM_003956511.1"/>
</dbReference>
<evidence type="ECO:0000313" key="6">
    <source>
        <dbReference type="EMBL" id="CCF57425.1"/>
    </source>
</evidence>
<dbReference type="Pfam" id="PF00620">
    <property type="entry name" value="RhoGAP"/>
    <property type="match status" value="1"/>
</dbReference>
<reference evidence="6 7" key="1">
    <citation type="journal article" date="2011" name="Proc. Natl. Acad. Sci. U.S.A.">
        <title>Evolutionary erosion of yeast sex chromosomes by mating-type switching accidents.</title>
        <authorList>
            <person name="Gordon J.L."/>
            <person name="Armisen D."/>
            <person name="Proux-Wera E."/>
            <person name="Oheigeartaigh S.S."/>
            <person name="Byrne K.P."/>
            <person name="Wolfe K.H."/>
        </authorList>
    </citation>
    <scope>NUCLEOTIDE SEQUENCE [LARGE SCALE GENOMIC DNA]</scope>
    <source>
        <strain evidence="7">ATCC 22294 / BCRC 22015 / CBS 2517 / CECT 1963 / NBRC 1671 / NRRL Y-8276</strain>
    </source>
</reference>
<dbReference type="STRING" id="1071382.H2ASS5"/>
<dbReference type="HOGENOM" id="CLU_010730_2_0_1"/>
<dbReference type="PROSITE" id="PS50238">
    <property type="entry name" value="RHOGAP"/>
    <property type="match status" value="1"/>
</dbReference>
<feature type="domain" description="Rho-GAP" evidence="4">
    <location>
        <begin position="468"/>
        <end position="659"/>
    </location>
</feature>
<keyword evidence="2" id="KW-0175">Coiled coil</keyword>
<keyword evidence="1" id="KW-0343">GTPase activation</keyword>
<dbReference type="GO" id="GO:0042802">
    <property type="term" value="F:identical protein binding"/>
    <property type="evidence" value="ECO:0007669"/>
    <property type="project" value="EnsemblFungi"/>
</dbReference>
<dbReference type="GO" id="GO:0010508">
    <property type="term" value="P:positive regulation of autophagy"/>
    <property type="evidence" value="ECO:0007669"/>
    <property type="project" value="EnsemblFungi"/>
</dbReference>
<dbReference type="OrthoDB" id="437889at2759"/>
<dbReference type="Gene3D" id="1.10.555.10">
    <property type="entry name" value="Rho GTPase activation protein"/>
    <property type="match status" value="1"/>
</dbReference>
<dbReference type="GO" id="GO:0005096">
    <property type="term" value="F:GTPase activator activity"/>
    <property type="evidence" value="ECO:0007669"/>
    <property type="project" value="UniProtKB-KW"/>
</dbReference>
<evidence type="ECO:0000256" key="3">
    <source>
        <dbReference type="SAM" id="MobiDB-lite"/>
    </source>
</evidence>